<gene>
    <name evidence="1" type="ORF">A3C24_00020</name>
</gene>
<dbReference type="AlphaFoldDB" id="A0A1F7GUI0"/>
<organism evidence="1 2">
    <name type="scientific">Candidatus Roizmanbacteria bacterium RIFCSPHIGHO2_02_FULL_37_24</name>
    <dbReference type="NCBI Taxonomy" id="1802037"/>
    <lineage>
        <taxon>Bacteria</taxon>
        <taxon>Candidatus Roizmaniibacteriota</taxon>
    </lineage>
</organism>
<evidence type="ECO:0000313" key="2">
    <source>
        <dbReference type="Proteomes" id="UP000177159"/>
    </source>
</evidence>
<name>A0A1F7GUI0_9BACT</name>
<dbReference type="Proteomes" id="UP000177159">
    <property type="component" value="Unassembled WGS sequence"/>
</dbReference>
<protein>
    <submittedName>
        <fullName evidence="1">Uncharacterized protein</fullName>
    </submittedName>
</protein>
<accession>A0A1F7GUI0</accession>
<dbReference type="EMBL" id="MFZM01000042">
    <property type="protein sequence ID" value="OGK22471.1"/>
    <property type="molecule type" value="Genomic_DNA"/>
</dbReference>
<proteinExistence type="predicted"/>
<sequence length="362" mass="38004">MKKTSTKNIFKKLTSVILTLQFGVFLTLPTSTNYILRSFEFGGGGDSSSSTNYSIESILGEDAAQGSSTNYSLNSGLAFVQQSHVPPAPTFVNSASWYNKLKITINQDDTAPTDTTYAIAISDDNWVTTEWVQSDNTVGATLGIEDFQTYTNWGGASGEFVTGLTANTTYKVKVKSRQGNYTESPLGPEASAATVSVSLTFDIDVSSSDTETASPYSVAFGDLTVGSISTATNKVWIDIDTNAEAGGYIYISDVNTGLKSSVHNYTISSLTADLTGQNEGFGIQSSTVAQSSGGPLAAVSPYDGASENVGIVDTTVRELYSTSSSPITAGRGSFTLKTKASNTTPAADDYADTLTVIASGTF</sequence>
<comment type="caution">
    <text evidence="1">The sequence shown here is derived from an EMBL/GenBank/DDBJ whole genome shotgun (WGS) entry which is preliminary data.</text>
</comment>
<evidence type="ECO:0000313" key="1">
    <source>
        <dbReference type="EMBL" id="OGK22471.1"/>
    </source>
</evidence>
<reference evidence="1 2" key="1">
    <citation type="journal article" date="2016" name="Nat. Commun.">
        <title>Thousands of microbial genomes shed light on interconnected biogeochemical processes in an aquifer system.</title>
        <authorList>
            <person name="Anantharaman K."/>
            <person name="Brown C.T."/>
            <person name="Hug L.A."/>
            <person name="Sharon I."/>
            <person name="Castelle C.J."/>
            <person name="Probst A.J."/>
            <person name="Thomas B.C."/>
            <person name="Singh A."/>
            <person name="Wilkins M.J."/>
            <person name="Karaoz U."/>
            <person name="Brodie E.L."/>
            <person name="Williams K.H."/>
            <person name="Hubbard S.S."/>
            <person name="Banfield J.F."/>
        </authorList>
    </citation>
    <scope>NUCLEOTIDE SEQUENCE [LARGE SCALE GENOMIC DNA]</scope>
</reference>